<feature type="transmembrane region" description="Helical" evidence="6">
    <location>
        <begin position="23"/>
        <end position="41"/>
    </location>
</feature>
<dbReference type="Pfam" id="PF00691">
    <property type="entry name" value="OmpA"/>
    <property type="match status" value="1"/>
</dbReference>
<evidence type="ECO:0000256" key="2">
    <source>
        <dbReference type="ARBA" id="ARBA00023136"/>
    </source>
</evidence>
<dbReference type="Proteomes" id="UP000309231">
    <property type="component" value="Chromosome"/>
</dbReference>
<dbReference type="InterPro" id="IPR006665">
    <property type="entry name" value="OmpA-like"/>
</dbReference>
<evidence type="ECO:0000256" key="3">
    <source>
        <dbReference type="ARBA" id="ARBA00023237"/>
    </source>
</evidence>
<keyword evidence="2 4" id="KW-0472">Membrane</keyword>
<protein>
    <submittedName>
        <fullName evidence="8">OmpA family protein</fullName>
    </submittedName>
</protein>
<evidence type="ECO:0000259" key="7">
    <source>
        <dbReference type="PROSITE" id="PS51123"/>
    </source>
</evidence>
<feature type="compositionally biased region" description="Pro residues" evidence="5">
    <location>
        <begin position="185"/>
        <end position="209"/>
    </location>
</feature>
<dbReference type="PRINTS" id="PR01021">
    <property type="entry name" value="OMPADOMAIN"/>
</dbReference>
<dbReference type="Gene3D" id="3.40.1520.20">
    <property type="match status" value="1"/>
</dbReference>
<reference evidence="8 9" key="1">
    <citation type="journal article" date="2019" name="BMC Evol. Biol.">
        <title>Comparative genomics of Mycobacterium mucogenicum and Mycobacterium neoaurum clade members emphasizing tRNA and non-coding RNA.</title>
        <authorList>
            <person name="Behra P.R.K."/>
            <person name="Pettersson B.M.F."/>
            <person name="Das S."/>
            <person name="Dasgupta S."/>
            <person name="Kirsebom L.A."/>
        </authorList>
    </citation>
    <scope>NUCLEOTIDE SEQUENCE [LARGE SCALE GENOMIC DNA]</scope>
    <source>
        <strain evidence="8 9">DSM 44124</strain>
    </source>
</reference>
<dbReference type="RefSeq" id="WP_020098911.1">
    <property type="nucleotide sequence ID" value="NZ_ANBS01000001.1"/>
</dbReference>
<dbReference type="KEGG" id="mmuc:C1S78_003605"/>
<dbReference type="GO" id="GO:0009279">
    <property type="term" value="C:cell outer membrane"/>
    <property type="evidence" value="ECO:0007669"/>
    <property type="project" value="UniProtKB-SubCell"/>
</dbReference>
<keyword evidence="9" id="KW-1185">Reference proteome</keyword>
<dbReference type="CDD" id="cd07185">
    <property type="entry name" value="OmpA_C-like"/>
    <property type="match status" value="1"/>
</dbReference>
<evidence type="ECO:0000256" key="5">
    <source>
        <dbReference type="SAM" id="MobiDB-lite"/>
    </source>
</evidence>
<dbReference type="PRINTS" id="PR01023">
    <property type="entry name" value="NAFLGMOTY"/>
</dbReference>
<evidence type="ECO:0000313" key="9">
    <source>
        <dbReference type="Proteomes" id="UP000309231"/>
    </source>
</evidence>
<dbReference type="InterPro" id="IPR036737">
    <property type="entry name" value="OmpA-like_sf"/>
</dbReference>
<dbReference type="EMBL" id="CP062008">
    <property type="protein sequence ID" value="QPG70116.1"/>
    <property type="molecule type" value="Genomic_DNA"/>
</dbReference>
<dbReference type="PANTHER" id="PTHR30329:SF21">
    <property type="entry name" value="LIPOPROTEIN YIAD-RELATED"/>
    <property type="match status" value="1"/>
</dbReference>
<keyword evidence="6" id="KW-1133">Transmembrane helix</keyword>
<dbReference type="InterPro" id="IPR006664">
    <property type="entry name" value="OMP_bac"/>
</dbReference>
<accession>A0A8E4W2X4</accession>
<reference evidence="8 9" key="2">
    <citation type="journal article" date="2019" name="Sci. Rep.">
        <title>Insight into the biology of Mycobacterium mucogenicum and Mycobacterium neoaurum clade members.</title>
        <authorList>
            <person name="Behra P.R.K."/>
            <person name="Pettersson B.M.F."/>
            <person name="Ramesh M."/>
            <person name="Dasgupta S."/>
            <person name="Kirsebom L.A."/>
        </authorList>
    </citation>
    <scope>NUCLEOTIDE SEQUENCE [LARGE SCALE GENOMIC DNA]</scope>
    <source>
        <strain evidence="8 9">DSM 44124</strain>
    </source>
</reference>
<dbReference type="GeneID" id="76723972"/>
<sequence length="334" mass="33197">MPDTADVIEPSGSVRRLGTRGRVAVLAVVVAVVAAVGWVVFGTSDEHRAPSSIAASAVPTSAQPELTSAPFALARDGNTITLTGSLANTRSKSELAAAVKAQWLNASLDDKTTVVDGAGTPDMAAIGNVLSAADAITDFGLSIDGATITLMGTAPNLDVAGEVQSAAALSFPGAKLANNIQIPAPGGPVAPPAQAPSSAPAPAPAPAPSPAGGRCAKVQADVTELLRTPISFVTGGSQMTGESRRLLGQVADKIRAGCPNGAVTVIGYTDNQGSDAVNLKLSDTRAKAVAAALVSNGVLAANMTARGAGSANPIADNGTEEGRAKNRRVEITVG</sequence>
<dbReference type="InterPro" id="IPR050330">
    <property type="entry name" value="Bact_OuterMem_StrucFunc"/>
</dbReference>
<proteinExistence type="predicted"/>
<feature type="region of interest" description="Disordered" evidence="5">
    <location>
        <begin position="185"/>
        <end position="214"/>
    </location>
</feature>
<comment type="subcellular location">
    <subcellularLocation>
        <location evidence="1">Cell outer membrane</location>
    </subcellularLocation>
</comment>
<evidence type="ECO:0000256" key="6">
    <source>
        <dbReference type="SAM" id="Phobius"/>
    </source>
</evidence>
<evidence type="ECO:0000256" key="1">
    <source>
        <dbReference type="ARBA" id="ARBA00004442"/>
    </source>
</evidence>
<keyword evidence="6" id="KW-0812">Transmembrane</keyword>
<name>A0A8E4W2X4_MYCMU</name>
<keyword evidence="3" id="KW-0998">Cell outer membrane</keyword>
<organism evidence="8 9">
    <name type="scientific">Mycolicibacterium mucogenicum DSM 44124</name>
    <dbReference type="NCBI Taxonomy" id="1226753"/>
    <lineage>
        <taxon>Bacteria</taxon>
        <taxon>Bacillati</taxon>
        <taxon>Actinomycetota</taxon>
        <taxon>Actinomycetes</taxon>
        <taxon>Mycobacteriales</taxon>
        <taxon>Mycobacteriaceae</taxon>
        <taxon>Mycolicibacterium</taxon>
    </lineage>
</organism>
<feature type="domain" description="OmpA-like" evidence="7">
    <location>
        <begin position="219"/>
        <end position="334"/>
    </location>
</feature>
<dbReference type="SUPFAM" id="SSF103088">
    <property type="entry name" value="OmpA-like"/>
    <property type="match status" value="1"/>
</dbReference>
<dbReference type="AlphaFoldDB" id="A0A8E4W2X4"/>
<evidence type="ECO:0000313" key="8">
    <source>
        <dbReference type="EMBL" id="QPG70116.1"/>
    </source>
</evidence>
<evidence type="ECO:0000256" key="4">
    <source>
        <dbReference type="PROSITE-ProRule" id="PRU00473"/>
    </source>
</evidence>
<dbReference type="Gene3D" id="3.30.1330.60">
    <property type="entry name" value="OmpA-like domain"/>
    <property type="match status" value="1"/>
</dbReference>
<gene>
    <name evidence="8" type="ORF">C1S78_003605</name>
</gene>
<dbReference type="PROSITE" id="PS51123">
    <property type="entry name" value="OMPA_2"/>
    <property type="match status" value="1"/>
</dbReference>
<dbReference type="PANTHER" id="PTHR30329">
    <property type="entry name" value="STATOR ELEMENT OF FLAGELLAR MOTOR COMPLEX"/>
    <property type="match status" value="1"/>
</dbReference>